<evidence type="ECO:0000313" key="2">
    <source>
        <dbReference type="EMBL" id="AWP03750.1"/>
    </source>
</evidence>
<evidence type="ECO:0000256" key="1">
    <source>
        <dbReference type="SAM" id="MobiDB-lite"/>
    </source>
</evidence>
<keyword evidence="3" id="KW-1185">Reference proteome</keyword>
<dbReference type="AlphaFoldDB" id="A0A2U9BJ16"/>
<gene>
    <name evidence="2" type="ORF">SMAX5B_006473</name>
</gene>
<protein>
    <submittedName>
        <fullName evidence="2">Uncharacterized protein</fullName>
    </submittedName>
</protein>
<reference evidence="2 3" key="1">
    <citation type="submission" date="2017-12" db="EMBL/GenBank/DDBJ databases">
        <title>Integrating genomic resources of turbot (Scophthalmus maximus) in depth evaluation of genetic and physical mapping variation across individuals.</title>
        <authorList>
            <person name="Martinez P."/>
        </authorList>
    </citation>
    <scope>NUCLEOTIDE SEQUENCE [LARGE SCALE GENOMIC DNA]</scope>
</reference>
<feature type="region of interest" description="Disordered" evidence="1">
    <location>
        <begin position="62"/>
        <end position="82"/>
    </location>
</feature>
<dbReference type="Proteomes" id="UP000246464">
    <property type="component" value="Chromosome 7"/>
</dbReference>
<accession>A0A2U9BJ16</accession>
<evidence type="ECO:0000313" key="3">
    <source>
        <dbReference type="Proteomes" id="UP000246464"/>
    </source>
</evidence>
<sequence>MSSSLCFLDFLTQANIWRGPSTHIEPQQRLVSSSGLRVCVCEQRNNSLAALHRKCETVPRCHRARSPDQTEHSAEGGKRRDLQLPRGCAKRFLPTSVFDAHAAASRDKLGN</sequence>
<dbReference type="EMBL" id="CP026249">
    <property type="protein sequence ID" value="AWP03750.1"/>
    <property type="molecule type" value="Genomic_DNA"/>
</dbReference>
<organism evidence="2 3">
    <name type="scientific">Scophthalmus maximus</name>
    <name type="common">Turbot</name>
    <name type="synonym">Psetta maxima</name>
    <dbReference type="NCBI Taxonomy" id="52904"/>
    <lineage>
        <taxon>Eukaryota</taxon>
        <taxon>Metazoa</taxon>
        <taxon>Chordata</taxon>
        <taxon>Craniata</taxon>
        <taxon>Vertebrata</taxon>
        <taxon>Euteleostomi</taxon>
        <taxon>Actinopterygii</taxon>
        <taxon>Neopterygii</taxon>
        <taxon>Teleostei</taxon>
        <taxon>Neoteleostei</taxon>
        <taxon>Acanthomorphata</taxon>
        <taxon>Carangaria</taxon>
        <taxon>Pleuronectiformes</taxon>
        <taxon>Pleuronectoidei</taxon>
        <taxon>Scophthalmidae</taxon>
        <taxon>Scophthalmus</taxon>
    </lineage>
</organism>
<proteinExistence type="predicted"/>
<name>A0A2U9BJ16_SCOMX</name>